<evidence type="ECO:0000313" key="7">
    <source>
        <dbReference type="EMBL" id="RWR33350.1"/>
    </source>
</evidence>
<reference evidence="8 9" key="1">
    <citation type="submission" date="2019-01" db="EMBL/GenBank/DDBJ databases">
        <title>Sinorhodobacter populi sp. nov. isolated from the symptomatic bark tissue of Populus euramericana canker.</title>
        <authorList>
            <person name="Xu G."/>
        </authorList>
    </citation>
    <scope>NUCLEOTIDE SEQUENCE [LARGE SCALE GENOMIC DNA]</scope>
    <source>
        <strain evidence="7 8">07D10-4-3</strain>
        <strain evidence="6 9">2D-5</strain>
    </source>
</reference>
<reference evidence="8 9" key="2">
    <citation type="submission" date="2019-01" db="EMBL/GenBank/DDBJ databases">
        <authorList>
            <person name="Li Y."/>
        </authorList>
    </citation>
    <scope>NUCLEOTIDE SEQUENCE [LARGE SCALE GENOMIC DNA]</scope>
    <source>
        <strain evidence="7 8">07D10-4-3</strain>
        <strain evidence="6 9">2D-5</strain>
    </source>
</reference>
<evidence type="ECO:0000313" key="6">
    <source>
        <dbReference type="EMBL" id="RWR13864.1"/>
    </source>
</evidence>
<dbReference type="Proteomes" id="UP000284451">
    <property type="component" value="Unassembled WGS sequence"/>
</dbReference>
<dbReference type="Proteomes" id="UP000285710">
    <property type="component" value="Unassembled WGS sequence"/>
</dbReference>
<dbReference type="PANTHER" id="PTHR12815">
    <property type="entry name" value="SORTING AND ASSEMBLY MACHINERY SAMM50 PROTEIN FAMILY MEMBER"/>
    <property type="match status" value="1"/>
</dbReference>
<organism evidence="6 9">
    <name type="scientific">Paenirhodobacter populi</name>
    <dbReference type="NCBI Taxonomy" id="2306993"/>
    <lineage>
        <taxon>Bacteria</taxon>
        <taxon>Pseudomonadati</taxon>
        <taxon>Pseudomonadota</taxon>
        <taxon>Alphaproteobacteria</taxon>
        <taxon>Rhodobacterales</taxon>
        <taxon>Rhodobacter group</taxon>
        <taxon>Paenirhodobacter</taxon>
    </lineage>
</organism>
<keyword evidence="2" id="KW-0812">Transmembrane</keyword>
<feature type="signal peptide" evidence="4">
    <location>
        <begin position="1"/>
        <end position="27"/>
    </location>
</feature>
<accession>A0A443J085</accession>
<feature type="chain" id="PRO_5036112674" evidence="4">
    <location>
        <begin position="28"/>
        <end position="605"/>
    </location>
</feature>
<dbReference type="Gene3D" id="2.40.160.50">
    <property type="entry name" value="membrane protein fhac: a member of the omp85/tpsb transporter family"/>
    <property type="match status" value="1"/>
</dbReference>
<keyword evidence="3" id="KW-0472">Membrane</keyword>
<dbReference type="InterPro" id="IPR000184">
    <property type="entry name" value="Bac_surfAg_D15"/>
</dbReference>
<evidence type="ECO:0000256" key="1">
    <source>
        <dbReference type="ARBA" id="ARBA00004370"/>
    </source>
</evidence>
<keyword evidence="4" id="KW-0732">Signal</keyword>
<dbReference type="EMBL" id="SAUY01000006">
    <property type="protein sequence ID" value="RWR33350.1"/>
    <property type="molecule type" value="Genomic_DNA"/>
</dbReference>
<comment type="caution">
    <text evidence="6">The sequence shown here is derived from an EMBL/GenBank/DDBJ whole genome shotgun (WGS) entry which is preliminary data.</text>
</comment>
<comment type="subcellular location">
    <subcellularLocation>
        <location evidence="1">Membrane</location>
    </subcellularLocation>
</comment>
<accession>A0A443KKT4</accession>
<keyword evidence="9" id="KW-1185">Reference proteome</keyword>
<proteinExistence type="predicted"/>
<evidence type="ECO:0000256" key="4">
    <source>
        <dbReference type="SAM" id="SignalP"/>
    </source>
</evidence>
<evidence type="ECO:0000256" key="3">
    <source>
        <dbReference type="ARBA" id="ARBA00023136"/>
    </source>
</evidence>
<dbReference type="PANTHER" id="PTHR12815:SF42">
    <property type="entry name" value="BACTERIAL SURFACE ANTIGEN (D15) DOMAIN-CONTAINING PROTEIN"/>
    <property type="match status" value="1"/>
</dbReference>
<keyword evidence="2" id="KW-1134">Transmembrane beta strand</keyword>
<dbReference type="EMBL" id="SAUW01000004">
    <property type="protein sequence ID" value="RWR13864.1"/>
    <property type="molecule type" value="Genomic_DNA"/>
</dbReference>
<dbReference type="GO" id="GO:0019867">
    <property type="term" value="C:outer membrane"/>
    <property type="evidence" value="ECO:0007669"/>
    <property type="project" value="InterPro"/>
</dbReference>
<evidence type="ECO:0000313" key="8">
    <source>
        <dbReference type="Proteomes" id="UP000284451"/>
    </source>
</evidence>
<dbReference type="Pfam" id="PF01103">
    <property type="entry name" value="Omp85"/>
    <property type="match status" value="1"/>
</dbReference>
<dbReference type="AlphaFoldDB" id="A0A443J085"/>
<evidence type="ECO:0000256" key="2">
    <source>
        <dbReference type="ARBA" id="ARBA00022452"/>
    </source>
</evidence>
<sequence length="605" mass="64892">MGAQVFRSAVFLSAGLFALTFALSAEAKPAYSFEVPGVSDDIADAIKGASLTRDAMRSDEETGAQDLFASARADYERIIGVLYARGYYAGSISILLDGREAAGIEPMDAPQTIGRIDIRVLPGPRFTFARAAIGPLAGGTQLPSGYRQGETAGSGTIIAAARAGVDAWREDGHAKAAVRHQQITANHRTETVSSDIVLDPGPEAHFGILHARGNQRLRTERLLEIAGYPTGRRYTPERIEEVRARLRRTGIFSSVTLVEADKLRDGDLLDGDLTVVEERRRRMGAGIEYGSSEGLTLSAYWLHRNLLGGGERLRWDAEISGIGGTTGGTDYSLGVRLDRPATFSPDTSAFVTSTVARTHEEDYTQDAYSVGVGLAHIFNERLSGQVAIQYDWQKVTDDSGDTIYRQISWPSFLLWDNRDNVFDAKRGYYGRVGATPFYGLGDSTGSGMQLTSDLRAYKAFGAEGRFVLAGRAQIGGVFGPSLEKTPRDYLFYSGGGGTVRGQPYQSLGVRVLENGTLKTGGGRFAAFSGEFRAGLTESIGVVAFYDAGYVGTDDYFNDSGEWQSGAGVGLRYATPIGPIRLDLAGPVSGSTGDGAQIYLGIGQAF</sequence>
<name>A0A443J085_9RHOB</name>
<feature type="domain" description="Bacterial surface antigen (D15)" evidence="5">
    <location>
        <begin position="305"/>
        <end position="605"/>
    </location>
</feature>
<dbReference type="Gene3D" id="3.10.20.310">
    <property type="entry name" value="membrane protein fhac"/>
    <property type="match status" value="1"/>
</dbReference>
<protein>
    <submittedName>
        <fullName evidence="6">Outer membrane protein assembly factor</fullName>
    </submittedName>
</protein>
<dbReference type="InterPro" id="IPR039910">
    <property type="entry name" value="D15-like"/>
</dbReference>
<gene>
    <name evidence="7" type="ORF">D2T29_06740</name>
    <name evidence="6" type="ORF">D2T33_05580</name>
</gene>
<evidence type="ECO:0000259" key="5">
    <source>
        <dbReference type="Pfam" id="PF01103"/>
    </source>
</evidence>
<evidence type="ECO:0000313" key="9">
    <source>
        <dbReference type="Proteomes" id="UP000285710"/>
    </source>
</evidence>